<reference evidence="3 4" key="1">
    <citation type="submission" date="2020-07" db="EMBL/GenBank/DDBJ databases">
        <title>Sequencing the genomes of 1000 actinobacteria strains.</title>
        <authorList>
            <person name="Klenk H.-P."/>
        </authorList>
    </citation>
    <scope>NUCLEOTIDE SEQUENCE [LARGE SCALE GENOMIC DNA]</scope>
    <source>
        <strain evidence="3 4">DSM 29531</strain>
    </source>
</reference>
<feature type="compositionally biased region" description="Low complexity" evidence="1">
    <location>
        <begin position="45"/>
        <end position="63"/>
    </location>
</feature>
<proteinExistence type="predicted"/>
<accession>A0A853DFM2</accession>
<dbReference type="GO" id="GO:0005886">
    <property type="term" value="C:plasma membrane"/>
    <property type="evidence" value="ECO:0007669"/>
    <property type="project" value="TreeGrafter"/>
</dbReference>
<dbReference type="SUPFAM" id="SSF54518">
    <property type="entry name" value="Tubby C-terminal domain-like"/>
    <property type="match status" value="1"/>
</dbReference>
<evidence type="ECO:0000259" key="2">
    <source>
        <dbReference type="Pfam" id="PF10708"/>
    </source>
</evidence>
<dbReference type="PANTHER" id="PTHR23248:SF9">
    <property type="entry name" value="PHOSPHOLIPID SCRAMBLASE"/>
    <property type="match status" value="1"/>
</dbReference>
<dbReference type="Proteomes" id="UP000571817">
    <property type="component" value="Unassembled WGS sequence"/>
</dbReference>
<dbReference type="GO" id="GO:0017128">
    <property type="term" value="F:phospholipid scramblase activity"/>
    <property type="evidence" value="ECO:0007669"/>
    <property type="project" value="InterPro"/>
</dbReference>
<dbReference type="RefSeq" id="WP_179478028.1">
    <property type="nucleotide sequence ID" value="NZ_JACCFW010000001.1"/>
</dbReference>
<feature type="region of interest" description="Disordered" evidence="1">
    <location>
        <begin position="1"/>
        <end position="186"/>
    </location>
</feature>
<feature type="compositionally biased region" description="Low complexity" evidence="1">
    <location>
        <begin position="110"/>
        <end position="121"/>
    </location>
</feature>
<evidence type="ECO:0000313" key="4">
    <source>
        <dbReference type="Proteomes" id="UP000571817"/>
    </source>
</evidence>
<evidence type="ECO:0000313" key="3">
    <source>
        <dbReference type="EMBL" id="NYJ73045.1"/>
    </source>
</evidence>
<gene>
    <name evidence="3" type="ORF">HNR15_000008</name>
</gene>
<dbReference type="InterPro" id="IPR018929">
    <property type="entry name" value="DUF2510"/>
</dbReference>
<dbReference type="InterPro" id="IPR005552">
    <property type="entry name" value="Scramblase"/>
</dbReference>
<dbReference type="Pfam" id="PF10708">
    <property type="entry name" value="DUF2510"/>
    <property type="match status" value="1"/>
</dbReference>
<dbReference type="EMBL" id="JACCFW010000001">
    <property type="protein sequence ID" value="NYJ73045.1"/>
    <property type="molecule type" value="Genomic_DNA"/>
</dbReference>
<comment type="caution">
    <text evidence="3">The sequence shown here is derived from an EMBL/GenBank/DDBJ whole genome shotgun (WGS) entry which is preliminary data.</text>
</comment>
<evidence type="ECO:0000256" key="1">
    <source>
        <dbReference type="SAM" id="MobiDB-lite"/>
    </source>
</evidence>
<feature type="compositionally biased region" description="Low complexity" evidence="1">
    <location>
        <begin position="128"/>
        <end position="148"/>
    </location>
</feature>
<name>A0A853DFM2_9MICO</name>
<dbReference type="Pfam" id="PF03803">
    <property type="entry name" value="Scramblase"/>
    <property type="match status" value="1"/>
</dbReference>
<organism evidence="3 4">
    <name type="scientific">Allobranchiibius huperziae</name>
    <dbReference type="NCBI Taxonomy" id="1874116"/>
    <lineage>
        <taxon>Bacteria</taxon>
        <taxon>Bacillati</taxon>
        <taxon>Actinomycetota</taxon>
        <taxon>Actinomycetes</taxon>
        <taxon>Micrococcales</taxon>
        <taxon>Dermacoccaceae</taxon>
        <taxon>Allobranchiibius</taxon>
    </lineage>
</organism>
<dbReference type="AlphaFoldDB" id="A0A853DFM2"/>
<keyword evidence="4" id="KW-1185">Reference proteome</keyword>
<feature type="domain" description="DUF2510" evidence="2">
    <location>
        <begin position="7"/>
        <end position="40"/>
    </location>
</feature>
<sequence length="385" mass="41844">MTNATPPGWYPDNLDPTQVRWWDGTSWTHQTQPAQPQQPAPQAMPYPGTSSGHQQGQQSGSHSAPLPGQGAAPRRDTADPYAAQAHGGQGGQQQPHDPYTAQAHGGQGGQQQPHDPYAQQQTHQPAYGQQGNPQQFQQYPQGGAPQQPDSFPGESRVRRWGDSIAQGYGDQSFGGQVSGPVDGRHAEQGRNVFTEPVLVVSQKRKIIEITNEYAVYAQDGSQLGAVVEVGQSGMKKAVRLLSNYDQFLTHRLEVRDNAGQVLLRLTRPAKVFKSTIVVEAPNGSEIGRLVQQNVFGKIRFGLLAGGAEVGSLNAENWRAWNFAMLDASGTEVARVTKTWEGLLTTMFTTADNYVVHLHQDMPDPLRSLCIAAALTIDTALKQDSR</sequence>
<protein>
    <submittedName>
        <fullName evidence="3">Uncharacterized protein YxjI</fullName>
    </submittedName>
</protein>
<dbReference type="PANTHER" id="PTHR23248">
    <property type="entry name" value="PHOSPHOLIPID SCRAMBLASE-RELATED"/>
    <property type="match status" value="1"/>
</dbReference>
<dbReference type="InterPro" id="IPR025659">
    <property type="entry name" value="Tubby-like_C"/>
</dbReference>